<keyword evidence="3" id="KW-1185">Reference proteome</keyword>
<dbReference type="SUPFAM" id="SSF52540">
    <property type="entry name" value="P-loop containing nucleoside triphosphate hydrolases"/>
    <property type="match status" value="1"/>
</dbReference>
<organism evidence="2 3">
    <name type="scientific">Prunus dulcis</name>
    <name type="common">Almond</name>
    <name type="synonym">Amygdalus dulcis</name>
    <dbReference type="NCBI Taxonomy" id="3755"/>
    <lineage>
        <taxon>Eukaryota</taxon>
        <taxon>Viridiplantae</taxon>
        <taxon>Streptophyta</taxon>
        <taxon>Embryophyta</taxon>
        <taxon>Tracheophyta</taxon>
        <taxon>Spermatophyta</taxon>
        <taxon>Magnoliopsida</taxon>
        <taxon>eudicotyledons</taxon>
        <taxon>Gunneridae</taxon>
        <taxon>Pentapetalae</taxon>
        <taxon>rosids</taxon>
        <taxon>fabids</taxon>
        <taxon>Rosales</taxon>
        <taxon>Rosaceae</taxon>
        <taxon>Amygdaloideae</taxon>
        <taxon>Amygdaleae</taxon>
        <taxon>Prunus</taxon>
    </lineage>
</organism>
<dbReference type="AlphaFoldDB" id="A0AAD4WK61"/>
<comment type="caution">
    <text evidence="2">The sequence shown here is derived from an EMBL/GenBank/DDBJ whole genome shotgun (WGS) entry which is preliminary data.</text>
</comment>
<dbReference type="InterPro" id="IPR032675">
    <property type="entry name" value="LRR_dom_sf"/>
</dbReference>
<evidence type="ECO:0000313" key="2">
    <source>
        <dbReference type="EMBL" id="KAI5344940.1"/>
    </source>
</evidence>
<dbReference type="PANTHER" id="PTHR11017">
    <property type="entry name" value="LEUCINE-RICH REPEAT-CONTAINING PROTEIN"/>
    <property type="match status" value="1"/>
</dbReference>
<dbReference type="InterPro" id="IPR027417">
    <property type="entry name" value="P-loop_NTPase"/>
</dbReference>
<keyword evidence="1" id="KW-0472">Membrane</keyword>
<dbReference type="Gene3D" id="1.10.8.430">
    <property type="entry name" value="Helical domain of apoptotic protease-activating factors"/>
    <property type="match status" value="1"/>
</dbReference>
<dbReference type="EMBL" id="JAJFAZ020000002">
    <property type="protein sequence ID" value="KAI5344940.1"/>
    <property type="molecule type" value="Genomic_DNA"/>
</dbReference>
<accession>A0AAD4WK61</accession>
<sequence length="228" mass="26266">MKNRFYPGSKIVITTRRSRLLKGHRITKVLDVETLDYDESLELFGGYAFGQDYPIEGYLEYSEKAIYHCGGLPLALKVLRSSLLGESIDVWKSAFGKLEAIPIVEIMNKLRISYDDYDRKLFLHIACFFIQTFSHFLVISYRIKMAVLGLNFLWILYLLIFLWSLIVLEIQYSSLRQVCKGAKVLPSLKILDLSHSHGLINTDDFSFCPNIEKLILADCTELIDLHES</sequence>
<dbReference type="InterPro" id="IPR044974">
    <property type="entry name" value="Disease_R_plants"/>
</dbReference>
<dbReference type="PANTHER" id="PTHR11017:SF267">
    <property type="entry name" value="TMV RESISTANCE PROTEIN N-LIKE"/>
    <property type="match status" value="1"/>
</dbReference>
<dbReference type="SUPFAM" id="SSF52058">
    <property type="entry name" value="L domain-like"/>
    <property type="match status" value="1"/>
</dbReference>
<keyword evidence="1" id="KW-0812">Transmembrane</keyword>
<evidence type="ECO:0000256" key="1">
    <source>
        <dbReference type="SAM" id="Phobius"/>
    </source>
</evidence>
<dbReference type="GO" id="GO:0043531">
    <property type="term" value="F:ADP binding"/>
    <property type="evidence" value="ECO:0007669"/>
    <property type="project" value="InterPro"/>
</dbReference>
<protein>
    <recommendedName>
        <fullName evidence="4">NB-ARC domain-containing disease resistance protein</fullName>
    </recommendedName>
</protein>
<keyword evidence="1" id="KW-1133">Transmembrane helix</keyword>
<evidence type="ECO:0000313" key="3">
    <source>
        <dbReference type="Proteomes" id="UP001054821"/>
    </source>
</evidence>
<proteinExistence type="predicted"/>
<feature type="transmembrane region" description="Helical" evidence="1">
    <location>
        <begin position="121"/>
        <end position="141"/>
    </location>
</feature>
<dbReference type="InterPro" id="IPR042197">
    <property type="entry name" value="Apaf_helical"/>
</dbReference>
<dbReference type="PRINTS" id="PR00364">
    <property type="entry name" value="DISEASERSIST"/>
</dbReference>
<name>A0AAD4WK61_PRUDU</name>
<gene>
    <name evidence="2" type="ORF">L3X38_012817</name>
</gene>
<reference evidence="2 3" key="1">
    <citation type="journal article" date="2022" name="G3 (Bethesda)">
        <title>Whole-genome sequence and methylome profiling of the almond [Prunus dulcis (Mill.) D.A. Webb] cultivar 'Nonpareil'.</title>
        <authorList>
            <person name="D'Amico-Willman K.M."/>
            <person name="Ouma W.Z."/>
            <person name="Meulia T."/>
            <person name="Sideli G.M."/>
            <person name="Gradziel T.M."/>
            <person name="Fresnedo-Ramirez J."/>
        </authorList>
    </citation>
    <scope>NUCLEOTIDE SEQUENCE [LARGE SCALE GENOMIC DNA]</scope>
    <source>
        <strain evidence="2">Clone GOH B32 T37-40</strain>
    </source>
</reference>
<feature type="transmembrane region" description="Helical" evidence="1">
    <location>
        <begin position="147"/>
        <end position="168"/>
    </location>
</feature>
<dbReference type="Proteomes" id="UP001054821">
    <property type="component" value="Chromosome 2"/>
</dbReference>
<dbReference type="Gene3D" id="3.80.10.10">
    <property type="entry name" value="Ribonuclease Inhibitor"/>
    <property type="match status" value="1"/>
</dbReference>
<dbReference type="GO" id="GO:0006952">
    <property type="term" value="P:defense response"/>
    <property type="evidence" value="ECO:0007669"/>
    <property type="project" value="InterPro"/>
</dbReference>
<evidence type="ECO:0008006" key="4">
    <source>
        <dbReference type="Google" id="ProtNLM"/>
    </source>
</evidence>